<name>A0ABT4VYA3_9RHOB</name>
<evidence type="ECO:0000313" key="7">
    <source>
        <dbReference type="Proteomes" id="UP001528040"/>
    </source>
</evidence>
<dbReference type="SUPFAM" id="SSF46689">
    <property type="entry name" value="Homeodomain-like"/>
    <property type="match status" value="1"/>
</dbReference>
<feature type="DNA-binding region" description="H-T-H motif" evidence="4">
    <location>
        <begin position="38"/>
        <end position="57"/>
    </location>
</feature>
<organism evidence="6 7">
    <name type="scientific">Aliiroseovarius salicola</name>
    <dbReference type="NCBI Taxonomy" id="3009082"/>
    <lineage>
        <taxon>Bacteria</taxon>
        <taxon>Pseudomonadati</taxon>
        <taxon>Pseudomonadota</taxon>
        <taxon>Alphaproteobacteria</taxon>
        <taxon>Rhodobacterales</taxon>
        <taxon>Paracoccaceae</taxon>
        <taxon>Aliiroseovarius</taxon>
    </lineage>
</organism>
<dbReference type="InterPro" id="IPR009057">
    <property type="entry name" value="Homeodomain-like_sf"/>
</dbReference>
<dbReference type="InterPro" id="IPR001647">
    <property type="entry name" value="HTH_TetR"/>
</dbReference>
<keyword evidence="3" id="KW-0804">Transcription</keyword>
<keyword evidence="2 4" id="KW-0238">DNA-binding</keyword>
<dbReference type="InterPro" id="IPR036271">
    <property type="entry name" value="Tet_transcr_reg_TetR-rel_C_sf"/>
</dbReference>
<reference evidence="6 7" key="1">
    <citation type="submission" date="2023-01" db="EMBL/GenBank/DDBJ databases">
        <authorList>
            <person name="Yoon J.-W."/>
        </authorList>
    </citation>
    <scope>NUCLEOTIDE SEQUENCE [LARGE SCALE GENOMIC DNA]</scope>
    <source>
        <strain evidence="6 7">KMU-50</strain>
    </source>
</reference>
<dbReference type="RefSeq" id="WP_271052923.1">
    <property type="nucleotide sequence ID" value="NZ_JAQIIO010000002.1"/>
</dbReference>
<protein>
    <submittedName>
        <fullName evidence="6">TetR/AcrR family transcriptional regulator</fullName>
    </submittedName>
</protein>
<evidence type="ECO:0000256" key="1">
    <source>
        <dbReference type="ARBA" id="ARBA00023015"/>
    </source>
</evidence>
<dbReference type="Gene3D" id="1.10.357.10">
    <property type="entry name" value="Tetracycline Repressor, domain 2"/>
    <property type="match status" value="1"/>
</dbReference>
<sequence length="206" mass="22750">MEATTQKPHRGRPKTLDRDHVLQVAMESYWSEGPTAISINEICRRAGVSKPGLYREFGSEDGLRRTALEAYRDAILAQLFEILSADIPFNDALDALIELALEDRAKLGIPAGCLLGQMRQCRNELGPQTNEAIELMCKSSLARIEDWIDRAKKNGQFPVEIPTATAALYADAQIASAIRMQAEGVAKNEISKCLQWAFRGLGLAHP</sequence>
<keyword evidence="7" id="KW-1185">Reference proteome</keyword>
<evidence type="ECO:0000256" key="4">
    <source>
        <dbReference type="PROSITE-ProRule" id="PRU00335"/>
    </source>
</evidence>
<evidence type="ECO:0000256" key="2">
    <source>
        <dbReference type="ARBA" id="ARBA00023125"/>
    </source>
</evidence>
<dbReference type="Pfam" id="PF00440">
    <property type="entry name" value="TetR_N"/>
    <property type="match status" value="1"/>
</dbReference>
<gene>
    <name evidence="6" type="ORF">O2N63_03960</name>
</gene>
<evidence type="ECO:0000313" key="6">
    <source>
        <dbReference type="EMBL" id="MDA5093234.1"/>
    </source>
</evidence>
<dbReference type="PANTHER" id="PTHR47506">
    <property type="entry name" value="TRANSCRIPTIONAL REGULATORY PROTEIN"/>
    <property type="match status" value="1"/>
</dbReference>
<keyword evidence="1" id="KW-0805">Transcription regulation</keyword>
<dbReference type="PANTHER" id="PTHR47506:SF1">
    <property type="entry name" value="HTH-TYPE TRANSCRIPTIONAL REGULATOR YJDC"/>
    <property type="match status" value="1"/>
</dbReference>
<dbReference type="Proteomes" id="UP001528040">
    <property type="component" value="Unassembled WGS sequence"/>
</dbReference>
<dbReference type="SUPFAM" id="SSF48498">
    <property type="entry name" value="Tetracyclin repressor-like, C-terminal domain"/>
    <property type="match status" value="1"/>
</dbReference>
<evidence type="ECO:0000259" key="5">
    <source>
        <dbReference type="PROSITE" id="PS50977"/>
    </source>
</evidence>
<feature type="domain" description="HTH tetR-type" evidence="5">
    <location>
        <begin position="15"/>
        <end position="75"/>
    </location>
</feature>
<dbReference type="EMBL" id="JAQIIO010000002">
    <property type="protein sequence ID" value="MDA5093234.1"/>
    <property type="molecule type" value="Genomic_DNA"/>
</dbReference>
<evidence type="ECO:0000256" key="3">
    <source>
        <dbReference type="ARBA" id="ARBA00023163"/>
    </source>
</evidence>
<dbReference type="PROSITE" id="PS50977">
    <property type="entry name" value="HTH_TETR_2"/>
    <property type="match status" value="1"/>
</dbReference>
<accession>A0ABT4VYA3</accession>
<comment type="caution">
    <text evidence="6">The sequence shown here is derived from an EMBL/GenBank/DDBJ whole genome shotgun (WGS) entry which is preliminary data.</text>
</comment>
<proteinExistence type="predicted"/>